<dbReference type="InterPro" id="IPR003959">
    <property type="entry name" value="ATPase_AAA_core"/>
</dbReference>
<keyword evidence="4" id="KW-0067">ATP-binding</keyword>
<feature type="region of interest" description="Disordered" evidence="8">
    <location>
        <begin position="144"/>
        <end position="167"/>
    </location>
</feature>
<proteinExistence type="inferred from homology"/>
<dbReference type="GO" id="GO:0007031">
    <property type="term" value="P:peroxisome organization"/>
    <property type="evidence" value="ECO:0007669"/>
    <property type="project" value="UniProtKB-KW"/>
</dbReference>
<feature type="domain" description="AAA+ ATPase" evidence="9">
    <location>
        <begin position="205"/>
        <end position="345"/>
    </location>
</feature>
<keyword evidence="2" id="KW-0962">Peroxisome biogenesis</keyword>
<dbReference type="GO" id="GO:0016887">
    <property type="term" value="F:ATP hydrolysis activity"/>
    <property type="evidence" value="ECO:0007669"/>
    <property type="project" value="InterPro"/>
</dbReference>
<evidence type="ECO:0000256" key="7">
    <source>
        <dbReference type="ARBA" id="ARBA00048778"/>
    </source>
</evidence>
<evidence type="ECO:0000256" key="5">
    <source>
        <dbReference type="ARBA" id="ARBA00032509"/>
    </source>
</evidence>
<accession>A0A8H3EVE3</accession>
<evidence type="ECO:0000256" key="6">
    <source>
        <dbReference type="ARBA" id="ARBA00034532"/>
    </source>
</evidence>
<dbReference type="FunFam" id="3.40.50.300:FF:000365">
    <property type="entry name" value="Ribosome biogenesis ATPase RIX7"/>
    <property type="match status" value="1"/>
</dbReference>
<dbReference type="PROSITE" id="PS00674">
    <property type="entry name" value="AAA"/>
    <property type="match status" value="2"/>
</dbReference>
<dbReference type="PANTHER" id="PTHR23077">
    <property type="entry name" value="AAA-FAMILY ATPASE"/>
    <property type="match status" value="1"/>
</dbReference>
<dbReference type="SMART" id="SM00382">
    <property type="entry name" value="AAA"/>
    <property type="match status" value="2"/>
</dbReference>
<dbReference type="Gene3D" id="1.10.8.60">
    <property type="match status" value="2"/>
</dbReference>
<dbReference type="GO" id="GO:0003723">
    <property type="term" value="F:RNA binding"/>
    <property type="evidence" value="ECO:0007669"/>
    <property type="project" value="TreeGrafter"/>
</dbReference>
<dbReference type="SUPFAM" id="SSF52540">
    <property type="entry name" value="P-loop containing nucleoside triphosphate hydrolases"/>
    <property type="match status" value="2"/>
</dbReference>
<dbReference type="FunFam" id="3.40.50.300:FF:000149">
    <property type="entry name" value="Nuclear valosin-containing protein-like"/>
    <property type="match status" value="1"/>
</dbReference>
<dbReference type="InterPro" id="IPR003960">
    <property type="entry name" value="ATPase_AAA_CS"/>
</dbReference>
<evidence type="ECO:0000256" key="1">
    <source>
        <dbReference type="ARBA" id="ARBA00006914"/>
    </source>
</evidence>
<sequence>MPSRSSSSGRPSLSHQLDREIYQVVQKLAEDEEDMPGISEVYQKIKNSNSSLNRRPKKVLESSIERVINVIEADQLGDDSDTIDDEPVPEEKDLVPSNALNRSITGLWTKSGSSYAINGTQVLTDSVHDLKERPLLPPLMETKSRKRPAKEMYPRKRTRPISNVPPSNVDLEDLGGVGPVVKQLSELLLIPLLSPVSYSVSGIEPPRGIILHGPPGCGKTMMANAFAALLEVPFIQFSAPSVVSGMSGESEKALREYFDEAKKVAPCLMFIDEIDAITSKRENAQREMEKRIVAQLLTCMDDLALENTGGRAVIVIAATNRLDSLDPALRRGGRFDKEIAMNIPTQSMREKILRVLTRKLQLADGIDFAKLALRTPGFVGADLKDLVSTVGSIAIARAHRTLMNVADPGEMDLDNASLEPELREVKRAATRLKVLNTNGLDIKVTNQDFFDALPFIQPSLKREGFTTLPDTTWADVGALSDIQQQLKDAIVYPILHPEKYAKVGITTPSGVLLCGPPGCGKTLLAKATANEAQANFITIRGPQLLNKYVGESERAVREVFTRARSSAPCVVFFDEFDSLATKRNDEAGSNARVVNALLAELDGADDRNGVFVVATTNRVDMIDEALLRPGRFEKILRVGLPQKEDRVTILKTLLRRIDITFDDAIKKIAEDCEGFSGADLAGLVRQAGFFAVARDDGITLEDLVKAQKTIQPSVGDDY</sequence>
<dbReference type="Pfam" id="PF17862">
    <property type="entry name" value="AAA_lid_3"/>
    <property type="match status" value="2"/>
</dbReference>
<protein>
    <recommendedName>
        <fullName evidence="6">Peroxisomal ATPase PEX1</fullName>
    </recommendedName>
    <alternativeName>
        <fullName evidence="5">Peroxin-1</fullName>
    </alternativeName>
</protein>
<name>A0A8H3EVE3_9LECA</name>
<dbReference type="InterPro" id="IPR050168">
    <property type="entry name" value="AAA_ATPase_domain"/>
</dbReference>
<dbReference type="AlphaFoldDB" id="A0A8H3EVE3"/>
<dbReference type="Pfam" id="PF00004">
    <property type="entry name" value="AAA"/>
    <property type="match status" value="2"/>
</dbReference>
<dbReference type="OrthoDB" id="27435at2759"/>
<dbReference type="GO" id="GO:0042254">
    <property type="term" value="P:ribosome biogenesis"/>
    <property type="evidence" value="ECO:0007669"/>
    <property type="project" value="TreeGrafter"/>
</dbReference>
<dbReference type="Gene3D" id="3.40.50.300">
    <property type="entry name" value="P-loop containing nucleotide triphosphate hydrolases"/>
    <property type="match status" value="2"/>
</dbReference>
<evidence type="ECO:0000256" key="3">
    <source>
        <dbReference type="ARBA" id="ARBA00022741"/>
    </source>
</evidence>
<comment type="caution">
    <text evidence="10">The sequence shown here is derived from an EMBL/GenBank/DDBJ whole genome shotgun (WGS) entry which is preliminary data.</text>
</comment>
<comment type="similarity">
    <text evidence="1">Belongs to the AAA ATPase family.</text>
</comment>
<dbReference type="InterPro" id="IPR041569">
    <property type="entry name" value="AAA_lid_3"/>
</dbReference>
<evidence type="ECO:0000256" key="2">
    <source>
        <dbReference type="ARBA" id="ARBA00022593"/>
    </source>
</evidence>
<evidence type="ECO:0000313" key="11">
    <source>
        <dbReference type="Proteomes" id="UP000664169"/>
    </source>
</evidence>
<dbReference type="InterPro" id="IPR027417">
    <property type="entry name" value="P-loop_NTPase"/>
</dbReference>
<reference evidence="10" key="1">
    <citation type="submission" date="2021-03" db="EMBL/GenBank/DDBJ databases">
        <authorList>
            <person name="Tagirdzhanova G."/>
        </authorList>
    </citation>
    <scope>NUCLEOTIDE SEQUENCE</scope>
</reference>
<gene>
    <name evidence="10" type="ORF">GOMPHAMPRED_007265</name>
</gene>
<dbReference type="InterPro" id="IPR003593">
    <property type="entry name" value="AAA+_ATPase"/>
</dbReference>
<keyword evidence="11" id="KW-1185">Reference proteome</keyword>
<evidence type="ECO:0000256" key="8">
    <source>
        <dbReference type="SAM" id="MobiDB-lite"/>
    </source>
</evidence>
<evidence type="ECO:0000313" key="10">
    <source>
        <dbReference type="EMBL" id="CAF9910997.1"/>
    </source>
</evidence>
<dbReference type="GO" id="GO:0005524">
    <property type="term" value="F:ATP binding"/>
    <property type="evidence" value="ECO:0007669"/>
    <property type="project" value="UniProtKB-KW"/>
</dbReference>
<dbReference type="PANTHER" id="PTHR23077:SF171">
    <property type="entry name" value="NUCLEAR VALOSIN-CONTAINING PROTEIN-LIKE"/>
    <property type="match status" value="1"/>
</dbReference>
<dbReference type="GO" id="GO:1990275">
    <property type="term" value="F:preribosome binding"/>
    <property type="evidence" value="ECO:0007669"/>
    <property type="project" value="TreeGrafter"/>
</dbReference>
<feature type="domain" description="AAA+ ATPase" evidence="9">
    <location>
        <begin position="507"/>
        <end position="642"/>
    </location>
</feature>
<evidence type="ECO:0000259" key="9">
    <source>
        <dbReference type="SMART" id="SM00382"/>
    </source>
</evidence>
<dbReference type="GO" id="GO:0005634">
    <property type="term" value="C:nucleus"/>
    <property type="evidence" value="ECO:0007669"/>
    <property type="project" value="TreeGrafter"/>
</dbReference>
<dbReference type="EMBL" id="CAJPDQ010000006">
    <property type="protein sequence ID" value="CAF9910997.1"/>
    <property type="molecule type" value="Genomic_DNA"/>
</dbReference>
<dbReference type="Proteomes" id="UP000664169">
    <property type="component" value="Unassembled WGS sequence"/>
</dbReference>
<keyword evidence="3" id="KW-0547">Nucleotide-binding</keyword>
<organism evidence="10 11">
    <name type="scientific">Gomphillus americanus</name>
    <dbReference type="NCBI Taxonomy" id="1940652"/>
    <lineage>
        <taxon>Eukaryota</taxon>
        <taxon>Fungi</taxon>
        <taxon>Dikarya</taxon>
        <taxon>Ascomycota</taxon>
        <taxon>Pezizomycotina</taxon>
        <taxon>Lecanoromycetes</taxon>
        <taxon>OSLEUM clade</taxon>
        <taxon>Ostropomycetidae</taxon>
        <taxon>Ostropales</taxon>
        <taxon>Graphidaceae</taxon>
        <taxon>Gomphilloideae</taxon>
        <taxon>Gomphillus</taxon>
    </lineage>
</organism>
<comment type="catalytic activity">
    <reaction evidence="7">
        <text>ATP + H2O = ADP + phosphate + H(+)</text>
        <dbReference type="Rhea" id="RHEA:13065"/>
        <dbReference type="ChEBI" id="CHEBI:15377"/>
        <dbReference type="ChEBI" id="CHEBI:15378"/>
        <dbReference type="ChEBI" id="CHEBI:30616"/>
        <dbReference type="ChEBI" id="CHEBI:43474"/>
        <dbReference type="ChEBI" id="CHEBI:456216"/>
    </reaction>
    <physiologicalReaction direction="left-to-right" evidence="7">
        <dbReference type="Rhea" id="RHEA:13066"/>
    </physiologicalReaction>
</comment>
<evidence type="ECO:0000256" key="4">
    <source>
        <dbReference type="ARBA" id="ARBA00022840"/>
    </source>
</evidence>